<feature type="chain" id="PRO_5007295895" description="Secreted protein" evidence="1">
    <location>
        <begin position="20"/>
        <end position="150"/>
    </location>
</feature>
<dbReference type="AlphaFoldDB" id="A0A139A1A4"/>
<protein>
    <recommendedName>
        <fullName evidence="4">Secreted protein</fullName>
    </recommendedName>
</protein>
<accession>A0A139A1A4</accession>
<sequence length="150" mass="16481">MLWPVHAACRALRLQVTLTAAPPCSKRTRMTPPCPLIQARMRAEGCHPIMTHLVHRCSVFQIPLPALVRPNGPCETRRPFVQRTTCSSLAVYGINGDSGASSSASSCTQCGRTRLRSVGVCPFREERCRHTNVRPSLSMQKTSMASECCV</sequence>
<proteinExistence type="predicted"/>
<keyword evidence="1" id="KW-0732">Signal</keyword>
<dbReference type="EMBL" id="KQ965830">
    <property type="protein sequence ID" value="KXS10315.1"/>
    <property type="molecule type" value="Genomic_DNA"/>
</dbReference>
<feature type="signal peptide" evidence="1">
    <location>
        <begin position="1"/>
        <end position="19"/>
    </location>
</feature>
<evidence type="ECO:0000256" key="1">
    <source>
        <dbReference type="SAM" id="SignalP"/>
    </source>
</evidence>
<organism evidence="2 3">
    <name type="scientific">Gonapodya prolifera (strain JEL478)</name>
    <name type="common">Monoblepharis prolifera</name>
    <dbReference type="NCBI Taxonomy" id="1344416"/>
    <lineage>
        <taxon>Eukaryota</taxon>
        <taxon>Fungi</taxon>
        <taxon>Fungi incertae sedis</taxon>
        <taxon>Chytridiomycota</taxon>
        <taxon>Chytridiomycota incertae sedis</taxon>
        <taxon>Monoblepharidomycetes</taxon>
        <taxon>Monoblepharidales</taxon>
        <taxon>Gonapodyaceae</taxon>
        <taxon>Gonapodya</taxon>
    </lineage>
</organism>
<keyword evidence="3" id="KW-1185">Reference proteome</keyword>
<evidence type="ECO:0000313" key="2">
    <source>
        <dbReference type="EMBL" id="KXS10315.1"/>
    </source>
</evidence>
<gene>
    <name evidence="2" type="ORF">M427DRAFT_182272</name>
</gene>
<dbReference type="Proteomes" id="UP000070544">
    <property type="component" value="Unassembled WGS sequence"/>
</dbReference>
<name>A0A139A1A4_GONPJ</name>
<reference evidence="2 3" key="1">
    <citation type="journal article" date="2015" name="Genome Biol. Evol.">
        <title>Phylogenomic analyses indicate that early fungi evolved digesting cell walls of algal ancestors of land plants.</title>
        <authorList>
            <person name="Chang Y."/>
            <person name="Wang S."/>
            <person name="Sekimoto S."/>
            <person name="Aerts A.L."/>
            <person name="Choi C."/>
            <person name="Clum A."/>
            <person name="LaButti K.M."/>
            <person name="Lindquist E.A."/>
            <person name="Yee Ngan C."/>
            <person name="Ohm R.A."/>
            <person name="Salamov A.A."/>
            <person name="Grigoriev I.V."/>
            <person name="Spatafora J.W."/>
            <person name="Berbee M.L."/>
        </authorList>
    </citation>
    <scope>NUCLEOTIDE SEQUENCE [LARGE SCALE GENOMIC DNA]</scope>
    <source>
        <strain evidence="2 3">JEL478</strain>
    </source>
</reference>
<evidence type="ECO:0008006" key="4">
    <source>
        <dbReference type="Google" id="ProtNLM"/>
    </source>
</evidence>
<evidence type="ECO:0000313" key="3">
    <source>
        <dbReference type="Proteomes" id="UP000070544"/>
    </source>
</evidence>